<dbReference type="InterPro" id="IPR045046">
    <property type="entry name" value="Vps9-like"/>
</dbReference>
<dbReference type="Gene3D" id="1.20.1050.80">
    <property type="entry name" value="VPS9 domain"/>
    <property type="match status" value="1"/>
</dbReference>
<comment type="subcellular location">
    <subcellularLocation>
        <location evidence="1">Cytoplasm</location>
    </subcellularLocation>
</comment>
<feature type="compositionally biased region" description="Polar residues" evidence="7">
    <location>
        <begin position="431"/>
        <end position="442"/>
    </location>
</feature>
<dbReference type="SMART" id="SM00167">
    <property type="entry name" value="VPS9"/>
    <property type="match status" value="1"/>
</dbReference>
<evidence type="ECO:0008006" key="13">
    <source>
        <dbReference type="Google" id="ProtNLM"/>
    </source>
</evidence>
<keyword evidence="12" id="KW-1185">Reference proteome</keyword>
<dbReference type="SMART" id="SM00252">
    <property type="entry name" value="SH2"/>
    <property type="match status" value="1"/>
</dbReference>
<name>A0AAV7MR23_PLEWA</name>
<proteinExistence type="inferred from homology"/>
<dbReference type="InterPro" id="IPR003123">
    <property type="entry name" value="VPS9"/>
</dbReference>
<dbReference type="PROSITE" id="PS50200">
    <property type="entry name" value="RA"/>
    <property type="match status" value="1"/>
</dbReference>
<organism evidence="11 12">
    <name type="scientific">Pleurodeles waltl</name>
    <name type="common">Iberian ribbed newt</name>
    <dbReference type="NCBI Taxonomy" id="8319"/>
    <lineage>
        <taxon>Eukaryota</taxon>
        <taxon>Metazoa</taxon>
        <taxon>Chordata</taxon>
        <taxon>Craniata</taxon>
        <taxon>Vertebrata</taxon>
        <taxon>Euteleostomi</taxon>
        <taxon>Amphibia</taxon>
        <taxon>Batrachia</taxon>
        <taxon>Caudata</taxon>
        <taxon>Salamandroidea</taxon>
        <taxon>Salamandridae</taxon>
        <taxon>Pleurodelinae</taxon>
        <taxon>Pleurodeles</taxon>
    </lineage>
</organism>
<feature type="compositionally biased region" description="Pro residues" evidence="7">
    <location>
        <begin position="278"/>
        <end position="289"/>
    </location>
</feature>
<dbReference type="SMART" id="SM00314">
    <property type="entry name" value="RA"/>
    <property type="match status" value="1"/>
</dbReference>
<dbReference type="InterPro" id="IPR000980">
    <property type="entry name" value="SH2"/>
</dbReference>
<feature type="compositionally biased region" description="Polar residues" evidence="7">
    <location>
        <begin position="372"/>
        <end position="390"/>
    </location>
</feature>
<dbReference type="Pfam" id="PF23268">
    <property type="entry name" value="RIN1"/>
    <property type="match status" value="1"/>
</dbReference>
<evidence type="ECO:0000256" key="4">
    <source>
        <dbReference type="ARBA" id="ARBA00022490"/>
    </source>
</evidence>
<dbReference type="GO" id="GO:0005085">
    <property type="term" value="F:guanyl-nucleotide exchange factor activity"/>
    <property type="evidence" value="ECO:0007669"/>
    <property type="project" value="InterPro"/>
</dbReference>
<feature type="domain" description="Ras-associating" evidence="9">
    <location>
        <begin position="737"/>
        <end position="826"/>
    </location>
</feature>
<dbReference type="GO" id="GO:0031267">
    <property type="term" value="F:small GTPase binding"/>
    <property type="evidence" value="ECO:0007669"/>
    <property type="project" value="TreeGrafter"/>
</dbReference>
<evidence type="ECO:0000256" key="3">
    <source>
        <dbReference type="ARBA" id="ARBA00022468"/>
    </source>
</evidence>
<evidence type="ECO:0000256" key="6">
    <source>
        <dbReference type="PROSITE-ProRule" id="PRU00191"/>
    </source>
</evidence>
<dbReference type="InterPro" id="IPR037191">
    <property type="entry name" value="VPS9_dom_sf"/>
</dbReference>
<accession>A0AAV7MR23</accession>
<dbReference type="Pfam" id="PF00017">
    <property type="entry name" value="SH2"/>
    <property type="match status" value="1"/>
</dbReference>
<dbReference type="InterPro" id="IPR000159">
    <property type="entry name" value="RA_dom"/>
</dbReference>
<feature type="domain" description="VPS9" evidence="10">
    <location>
        <begin position="567"/>
        <end position="709"/>
    </location>
</feature>
<evidence type="ECO:0000256" key="2">
    <source>
        <dbReference type="ARBA" id="ARBA00006919"/>
    </source>
</evidence>
<dbReference type="FunFam" id="1.20.1050.80:FF:000002">
    <property type="entry name" value="Ras and Rab interactor 2"/>
    <property type="match status" value="1"/>
</dbReference>
<evidence type="ECO:0000313" key="11">
    <source>
        <dbReference type="EMBL" id="KAJ1105987.1"/>
    </source>
</evidence>
<evidence type="ECO:0000313" key="12">
    <source>
        <dbReference type="Proteomes" id="UP001066276"/>
    </source>
</evidence>
<dbReference type="SUPFAM" id="SSF109993">
    <property type="entry name" value="VPS9 domain"/>
    <property type="match status" value="1"/>
</dbReference>
<evidence type="ECO:0000256" key="1">
    <source>
        <dbReference type="ARBA" id="ARBA00004496"/>
    </source>
</evidence>
<dbReference type="PROSITE" id="PS50001">
    <property type="entry name" value="SH2"/>
    <property type="match status" value="1"/>
</dbReference>
<protein>
    <recommendedName>
        <fullName evidence="13">Ras and Rab interactor 1</fullName>
    </recommendedName>
</protein>
<sequence>MDQQEQTDPISKGGLATPSPSPFSAMKDPVYDYPNTSFPCRTVQRGSLKHVRVLDRLLLTQHVWLQLTVNSATALHILQREPPGTFLVRKSNTNQRKVLCVRLSGVCGPSFVHHVYIQEEHSEWSLDGSELTFPDLFRLISSYCSARDILPQVLRLPEAIMKATSHKQLEAISHLGVEFWNSSLNTQELQSNQEKSVRPDVPVLDLSNCSTPELLDNNPVCLLKTRSPFELDCLAANGALRFFNPLFLEDGVSESRLKRGRFKKSITVRVSTENSSPLSPPPNPPPPIPAEALHRQRPGTVPVMKQPSVDEEYKQPKMSLRSRLRKKLSKGSLDIGLKGVSMLAPTQEEEDYQVPRSGQTEQVQMLAHTERLNVNNDVKSTDSESMNPSRISEIEPLDFDSKRLPSLTELDSSSLSSLDEVDMDGHHKHSSPQLQRKSTTSIRRSKTPFRAVSEVFLSFLPPERKVVRVVEELAQDRRTAFGNMVQDFLTLLRSRQKVPEPCKATLQAVRLFMSQMKNCLLDGSELNLSLQTMLPEEDQDGVMEKAMYRCILKPLKRYLDCRLRRAFTEDGSLLQIRENFALVRQRGAQAFDVRSGLPSPQEVDKIRHKLVKMQKAYSPTDKVIILLQACKLMYNCMAAHSDNVYGADDFLPVLSYVLALCDLPELLMEVEYMMELLDPALLMGEGGYYLTSLYASLTMLSSYHEPKPEKTEFSVEFKKSLTHWHRRRVGLPSFNDFQNFLRIGYQDSTNGCSSKTLVVHPSDTVETVCQLCAQKFKLASKEGYGIFLYMDGEYQLLADDVHPQEIKAKLQSQGANFYFVYRRVEEVEDEKREKLEGNHEGENCFSGEDKEEEKSTAWQLQRHHSIDVEDGS</sequence>
<feature type="region of interest" description="Disordered" evidence="7">
    <location>
        <begin position="1"/>
        <end position="28"/>
    </location>
</feature>
<feature type="region of interest" description="Disordered" evidence="7">
    <location>
        <begin position="369"/>
        <end position="397"/>
    </location>
</feature>
<feature type="region of interest" description="Disordered" evidence="7">
    <location>
        <begin position="419"/>
        <end position="443"/>
    </location>
</feature>
<keyword evidence="5 6" id="KW-0727">SH2 domain</keyword>
<dbReference type="PANTHER" id="PTHR23101:SF62">
    <property type="entry name" value="RAS AND RAB INTERACTOR 1"/>
    <property type="match status" value="1"/>
</dbReference>
<feature type="region of interest" description="Disordered" evidence="7">
    <location>
        <begin position="269"/>
        <end position="293"/>
    </location>
</feature>
<dbReference type="Pfam" id="PF02204">
    <property type="entry name" value="VPS9"/>
    <property type="match status" value="1"/>
</dbReference>
<evidence type="ECO:0000256" key="5">
    <source>
        <dbReference type="ARBA" id="ARBA00022999"/>
    </source>
</evidence>
<dbReference type="GO" id="GO:0005829">
    <property type="term" value="C:cytosol"/>
    <property type="evidence" value="ECO:0007669"/>
    <property type="project" value="TreeGrafter"/>
</dbReference>
<feature type="domain" description="SH2" evidence="8">
    <location>
        <begin position="64"/>
        <end position="158"/>
    </location>
</feature>
<feature type="compositionally biased region" description="Basic and acidic residues" evidence="7">
    <location>
        <begin position="830"/>
        <end position="842"/>
    </location>
</feature>
<dbReference type="AlphaFoldDB" id="A0AAV7MR23"/>
<evidence type="ECO:0000259" key="8">
    <source>
        <dbReference type="PROSITE" id="PS50001"/>
    </source>
</evidence>
<dbReference type="Gene3D" id="3.30.505.10">
    <property type="entry name" value="SH2 domain"/>
    <property type="match status" value="1"/>
</dbReference>
<dbReference type="Pfam" id="PF00788">
    <property type="entry name" value="RA"/>
    <property type="match status" value="1"/>
</dbReference>
<comment type="similarity">
    <text evidence="2">Belongs to the RIN (Ras interaction/interference) family.</text>
</comment>
<dbReference type="GO" id="GO:0016192">
    <property type="term" value="P:vesicle-mediated transport"/>
    <property type="evidence" value="ECO:0007669"/>
    <property type="project" value="InterPro"/>
</dbReference>
<feature type="region of interest" description="Disordered" evidence="7">
    <location>
        <begin position="830"/>
        <end position="872"/>
    </location>
</feature>
<dbReference type="PROSITE" id="PS51205">
    <property type="entry name" value="VPS9"/>
    <property type="match status" value="1"/>
</dbReference>
<gene>
    <name evidence="11" type="ORF">NDU88_003390</name>
</gene>
<evidence type="ECO:0000256" key="7">
    <source>
        <dbReference type="SAM" id="MobiDB-lite"/>
    </source>
</evidence>
<keyword evidence="3" id="KW-0343">GTPase activation</keyword>
<dbReference type="Proteomes" id="UP001066276">
    <property type="component" value="Chromosome 9"/>
</dbReference>
<evidence type="ECO:0000259" key="9">
    <source>
        <dbReference type="PROSITE" id="PS50200"/>
    </source>
</evidence>
<dbReference type="GO" id="GO:0007165">
    <property type="term" value="P:signal transduction"/>
    <property type="evidence" value="ECO:0007669"/>
    <property type="project" value="InterPro"/>
</dbReference>
<keyword evidence="4" id="KW-0963">Cytoplasm</keyword>
<comment type="caution">
    <text evidence="11">The sequence shown here is derived from an EMBL/GenBank/DDBJ whole genome shotgun (WGS) entry which is preliminary data.</text>
</comment>
<dbReference type="PANTHER" id="PTHR23101">
    <property type="entry name" value="RAB GDP/GTP EXCHANGE FACTOR"/>
    <property type="match status" value="1"/>
</dbReference>
<reference evidence="11" key="1">
    <citation type="journal article" date="2022" name="bioRxiv">
        <title>Sequencing and chromosome-scale assembly of the giantPleurodeles waltlgenome.</title>
        <authorList>
            <person name="Brown T."/>
            <person name="Elewa A."/>
            <person name="Iarovenko S."/>
            <person name="Subramanian E."/>
            <person name="Araus A.J."/>
            <person name="Petzold A."/>
            <person name="Susuki M."/>
            <person name="Suzuki K.-i.T."/>
            <person name="Hayashi T."/>
            <person name="Toyoda A."/>
            <person name="Oliveira C."/>
            <person name="Osipova E."/>
            <person name="Leigh N.D."/>
            <person name="Simon A."/>
            <person name="Yun M.H."/>
        </authorList>
    </citation>
    <scope>NUCLEOTIDE SEQUENCE</scope>
    <source>
        <strain evidence="11">20211129_DDA</strain>
        <tissue evidence="11">Liver</tissue>
    </source>
</reference>
<dbReference type="GO" id="GO:0030139">
    <property type="term" value="C:endocytic vesicle"/>
    <property type="evidence" value="ECO:0007669"/>
    <property type="project" value="TreeGrafter"/>
</dbReference>
<evidence type="ECO:0000259" key="10">
    <source>
        <dbReference type="PROSITE" id="PS51205"/>
    </source>
</evidence>
<dbReference type="EMBL" id="JANPWB010000013">
    <property type="protein sequence ID" value="KAJ1105987.1"/>
    <property type="molecule type" value="Genomic_DNA"/>
</dbReference>
<dbReference type="GO" id="GO:0005096">
    <property type="term" value="F:GTPase activator activity"/>
    <property type="evidence" value="ECO:0007669"/>
    <property type="project" value="UniProtKB-KW"/>
</dbReference>
<dbReference type="InterPro" id="IPR036860">
    <property type="entry name" value="SH2_dom_sf"/>
</dbReference>
<dbReference type="SUPFAM" id="SSF55550">
    <property type="entry name" value="SH2 domain"/>
    <property type="match status" value="1"/>
</dbReference>